<dbReference type="GO" id="GO:0030313">
    <property type="term" value="C:cell envelope"/>
    <property type="evidence" value="ECO:0007669"/>
    <property type="project" value="UniProtKB-SubCell"/>
</dbReference>
<reference evidence="5" key="1">
    <citation type="submission" date="2019-10" db="EMBL/GenBank/DDBJ databases">
        <authorList>
            <consortium name="Genoscope - CEA"/>
            <person name="William W."/>
        </authorList>
    </citation>
    <scope>NUCLEOTIDE SEQUENCE [LARGE SCALE GENOMIC DNA]</scope>
    <source>
        <strain evidence="5">BBR_PRJEB10992</strain>
    </source>
</reference>
<comment type="caution">
    <text evidence="5">The sequence shown here is derived from an EMBL/GenBank/DDBJ whole genome shotgun (WGS) entry which is preliminary data.</text>
</comment>
<evidence type="ECO:0008006" key="7">
    <source>
        <dbReference type="Google" id="ProtNLM"/>
    </source>
</evidence>
<keyword evidence="2 3" id="KW-0175">Coiled coil</keyword>
<organism evidence="5 6">
    <name type="scientific">Planktothrix serta PCC 8927</name>
    <dbReference type="NCBI Taxonomy" id="671068"/>
    <lineage>
        <taxon>Bacteria</taxon>
        <taxon>Bacillati</taxon>
        <taxon>Cyanobacteriota</taxon>
        <taxon>Cyanophyceae</taxon>
        <taxon>Oscillatoriophycideae</taxon>
        <taxon>Oscillatoriales</taxon>
        <taxon>Microcoleaceae</taxon>
        <taxon>Planktothrix</taxon>
    </lineage>
</organism>
<accession>A0A7Z9C2B4</accession>
<evidence type="ECO:0000313" key="5">
    <source>
        <dbReference type="EMBL" id="VXD24108.1"/>
    </source>
</evidence>
<feature type="coiled-coil region" evidence="3">
    <location>
        <begin position="218"/>
        <end position="378"/>
    </location>
</feature>
<proteinExistence type="predicted"/>
<sequence length="514" mass="58142">MTTHPKKILQPRQPLKVVPPSIQDSSIPQPVQSSESISSSKSIFSHRGLTGGMIILGLISIGMIPLNPRLNGKTTITSTVEKRQSVTMPQMGILSLRVRSNQIVKPGDILATISSPELDKQIADTQEALAENKASITINQQKLFLAQSQLEIAKTSQMIAEQKLQKKREELQKATTENQFPKIRGIQNEQQGIQNEILGVRNQISGLENEISGIYSEIETIEISIESLKKQLDMAETAMKQRKLAVQEGALSVFSLVDDEQKIEALKGEINQQQQQIFTRQQQINQKQNQIRQTEQLIAQKNQTIELKSEQINEVTDFLEQELDETQYQVQQKLAERVSAQKEVDAALAELMAQQKLLTQKESEFNRLQQQKQQLIIKSNIPGTVITPDLDLVNHQTLEVGREILNVVNLLTLTGLVEIRQEDIDLINPTSPVIFKPRQATPHQYQAKIQNIPPVIKSDESNQKSVLQVKISIDNADQKLQPGLMGEAHFETHNMRVYQVIQREVLKLFPWWKI</sequence>
<dbReference type="Proteomes" id="UP000184550">
    <property type="component" value="Unassembled WGS sequence"/>
</dbReference>
<evidence type="ECO:0000313" key="6">
    <source>
        <dbReference type="Proteomes" id="UP000184550"/>
    </source>
</evidence>
<dbReference type="Gene3D" id="2.40.30.170">
    <property type="match status" value="1"/>
</dbReference>
<evidence type="ECO:0000256" key="3">
    <source>
        <dbReference type="SAM" id="Coils"/>
    </source>
</evidence>
<dbReference type="RefSeq" id="WP_083625838.1">
    <property type="nucleotide sequence ID" value="NZ_LR734880.1"/>
</dbReference>
<dbReference type="EMBL" id="CZCU02000156">
    <property type="protein sequence ID" value="VXD24108.1"/>
    <property type="molecule type" value="Genomic_DNA"/>
</dbReference>
<dbReference type="Gene3D" id="1.10.287.1490">
    <property type="match status" value="1"/>
</dbReference>
<dbReference type="InterPro" id="IPR050465">
    <property type="entry name" value="UPF0194_transport"/>
</dbReference>
<evidence type="ECO:0000256" key="2">
    <source>
        <dbReference type="ARBA" id="ARBA00023054"/>
    </source>
</evidence>
<protein>
    <recommendedName>
        <fullName evidence="7">Membrane fusion protein biotin-lipoyl like domain-containing protein</fullName>
    </recommendedName>
</protein>
<dbReference type="OrthoDB" id="443634at2"/>
<name>A0A7Z9C2B4_9CYAN</name>
<evidence type="ECO:0000256" key="4">
    <source>
        <dbReference type="SAM" id="MobiDB-lite"/>
    </source>
</evidence>
<evidence type="ECO:0000256" key="1">
    <source>
        <dbReference type="ARBA" id="ARBA00004196"/>
    </source>
</evidence>
<keyword evidence="6" id="KW-1185">Reference proteome</keyword>
<comment type="subcellular location">
    <subcellularLocation>
        <location evidence="1">Cell envelope</location>
    </subcellularLocation>
</comment>
<feature type="region of interest" description="Disordered" evidence="4">
    <location>
        <begin position="18"/>
        <end position="39"/>
    </location>
</feature>
<dbReference type="PANTHER" id="PTHR32347">
    <property type="entry name" value="EFFLUX SYSTEM COMPONENT YKNX-RELATED"/>
    <property type="match status" value="1"/>
</dbReference>
<gene>
    <name evidence="5" type="ORF">PL8927_790190</name>
</gene>
<dbReference type="AlphaFoldDB" id="A0A7Z9C2B4"/>